<dbReference type="Gene3D" id="3.40.50.280">
    <property type="entry name" value="Cobalamin-binding domain"/>
    <property type="match status" value="1"/>
</dbReference>
<dbReference type="InterPro" id="IPR036724">
    <property type="entry name" value="Cobalamin-bd_sf"/>
</dbReference>
<dbReference type="PANTHER" id="PTHR45833:SF1">
    <property type="entry name" value="METHIONINE SYNTHASE"/>
    <property type="match status" value="1"/>
</dbReference>
<name>X1R8Y1_9ZZZZ</name>
<dbReference type="InterPro" id="IPR036594">
    <property type="entry name" value="Meth_synthase_dom"/>
</dbReference>
<evidence type="ECO:0000259" key="3">
    <source>
        <dbReference type="PROSITE" id="PS51337"/>
    </source>
</evidence>
<dbReference type="SUPFAM" id="SSF47644">
    <property type="entry name" value="Methionine synthase domain"/>
    <property type="match status" value="1"/>
</dbReference>
<accession>X1R8Y1</accession>
<dbReference type="PANTHER" id="PTHR45833">
    <property type="entry name" value="METHIONINE SYNTHASE"/>
    <property type="match status" value="1"/>
</dbReference>
<feature type="domain" description="B12-binding N-terminal" evidence="3">
    <location>
        <begin position="1"/>
        <end position="87"/>
    </location>
</feature>
<dbReference type="Pfam" id="PF02607">
    <property type="entry name" value="B12-binding_2"/>
    <property type="match status" value="1"/>
</dbReference>
<sequence>MEKSNDLCQALVSLKEDEVKELVKKYIEAGKSPKEIVLILQEGLIEIGNKFEKEEYFVPELMYGAEIAKVSMKPLESMLKGKELKTKGKVILGTVFGDIHNIGKDLVGMLLEGDGF</sequence>
<dbReference type="InterPro" id="IPR050554">
    <property type="entry name" value="Met_Synthase/Corrinoid"/>
</dbReference>
<dbReference type="InterPro" id="IPR003759">
    <property type="entry name" value="Cbl-bd_cap"/>
</dbReference>
<evidence type="ECO:0000256" key="2">
    <source>
        <dbReference type="ARBA" id="ARBA00023285"/>
    </source>
</evidence>
<dbReference type="GO" id="GO:0046653">
    <property type="term" value="P:tetrahydrofolate metabolic process"/>
    <property type="evidence" value="ECO:0007669"/>
    <property type="project" value="TreeGrafter"/>
</dbReference>
<dbReference type="EMBL" id="BARV01037563">
    <property type="protein sequence ID" value="GAI52054.1"/>
    <property type="molecule type" value="Genomic_DNA"/>
</dbReference>
<keyword evidence="1" id="KW-0479">Metal-binding</keyword>
<dbReference type="Gene3D" id="1.10.1240.10">
    <property type="entry name" value="Methionine synthase domain"/>
    <property type="match status" value="1"/>
</dbReference>
<dbReference type="SMART" id="SM01018">
    <property type="entry name" value="B12-binding_2"/>
    <property type="match status" value="1"/>
</dbReference>
<evidence type="ECO:0000313" key="4">
    <source>
        <dbReference type="EMBL" id="GAI52054.1"/>
    </source>
</evidence>
<dbReference type="GO" id="GO:0046872">
    <property type="term" value="F:metal ion binding"/>
    <property type="evidence" value="ECO:0007669"/>
    <property type="project" value="UniProtKB-KW"/>
</dbReference>
<dbReference type="GO" id="GO:0050667">
    <property type="term" value="P:homocysteine metabolic process"/>
    <property type="evidence" value="ECO:0007669"/>
    <property type="project" value="TreeGrafter"/>
</dbReference>
<dbReference type="PROSITE" id="PS51337">
    <property type="entry name" value="B12_BINDING_NTER"/>
    <property type="match status" value="1"/>
</dbReference>
<dbReference type="SUPFAM" id="SSF52242">
    <property type="entry name" value="Cobalamin (vitamin B12)-binding domain"/>
    <property type="match status" value="1"/>
</dbReference>
<proteinExistence type="predicted"/>
<dbReference type="GO" id="GO:0008705">
    <property type="term" value="F:methionine synthase activity"/>
    <property type="evidence" value="ECO:0007669"/>
    <property type="project" value="TreeGrafter"/>
</dbReference>
<reference evidence="4" key="1">
    <citation type="journal article" date="2014" name="Front. Microbiol.">
        <title>High frequency of phylogenetically diverse reductive dehalogenase-homologous genes in deep subseafloor sedimentary metagenomes.</title>
        <authorList>
            <person name="Kawai M."/>
            <person name="Futagami T."/>
            <person name="Toyoda A."/>
            <person name="Takaki Y."/>
            <person name="Nishi S."/>
            <person name="Hori S."/>
            <person name="Arai W."/>
            <person name="Tsubouchi T."/>
            <person name="Morono Y."/>
            <person name="Uchiyama I."/>
            <person name="Ito T."/>
            <person name="Fujiyama A."/>
            <person name="Inagaki F."/>
            <person name="Takami H."/>
        </authorList>
    </citation>
    <scope>NUCLEOTIDE SEQUENCE</scope>
    <source>
        <strain evidence="4">Expedition CK06-06</strain>
    </source>
</reference>
<protein>
    <recommendedName>
        <fullName evidence="3">B12-binding N-terminal domain-containing protein</fullName>
    </recommendedName>
</protein>
<dbReference type="AlphaFoldDB" id="X1R8Y1"/>
<gene>
    <name evidence="4" type="ORF">S06H3_58082</name>
</gene>
<dbReference type="GO" id="GO:0005829">
    <property type="term" value="C:cytosol"/>
    <property type="evidence" value="ECO:0007669"/>
    <property type="project" value="TreeGrafter"/>
</dbReference>
<organism evidence="4">
    <name type="scientific">marine sediment metagenome</name>
    <dbReference type="NCBI Taxonomy" id="412755"/>
    <lineage>
        <taxon>unclassified sequences</taxon>
        <taxon>metagenomes</taxon>
        <taxon>ecological metagenomes</taxon>
    </lineage>
</organism>
<keyword evidence="2" id="KW-0170">Cobalt</keyword>
<dbReference type="GO" id="GO:0031419">
    <property type="term" value="F:cobalamin binding"/>
    <property type="evidence" value="ECO:0007669"/>
    <property type="project" value="InterPro"/>
</dbReference>
<evidence type="ECO:0000256" key="1">
    <source>
        <dbReference type="ARBA" id="ARBA00022723"/>
    </source>
</evidence>
<comment type="caution">
    <text evidence="4">The sequence shown here is derived from an EMBL/GenBank/DDBJ whole genome shotgun (WGS) entry which is preliminary data.</text>
</comment>
<feature type="non-terminal residue" evidence="4">
    <location>
        <position position="116"/>
    </location>
</feature>